<keyword evidence="2" id="KW-1185">Reference proteome</keyword>
<evidence type="ECO:0000313" key="1">
    <source>
        <dbReference type="EMBL" id="PSH60791.1"/>
    </source>
</evidence>
<dbReference type="Proteomes" id="UP000241444">
    <property type="component" value="Unassembled WGS sequence"/>
</dbReference>
<name>A0A2P7B2V5_9HYPH</name>
<dbReference type="AlphaFoldDB" id="A0A2P7B2V5"/>
<organism evidence="1 2">
    <name type="scientific">Phyllobacterium brassicacearum</name>
    <dbReference type="NCBI Taxonomy" id="314235"/>
    <lineage>
        <taxon>Bacteria</taxon>
        <taxon>Pseudomonadati</taxon>
        <taxon>Pseudomonadota</taxon>
        <taxon>Alphaproteobacteria</taxon>
        <taxon>Hyphomicrobiales</taxon>
        <taxon>Phyllobacteriaceae</taxon>
        <taxon>Phyllobacterium</taxon>
    </lineage>
</organism>
<proteinExistence type="predicted"/>
<comment type="caution">
    <text evidence="1">The sequence shown here is derived from an EMBL/GenBank/DDBJ whole genome shotgun (WGS) entry which is preliminary data.</text>
</comment>
<accession>A0A2P7B2V5</accession>
<reference evidence="2" key="1">
    <citation type="submission" date="2017-11" db="EMBL/GenBank/DDBJ databases">
        <authorList>
            <person name="Kuznetsova I."/>
            <person name="Sazanova A."/>
            <person name="Chirak E."/>
            <person name="Safronova V."/>
            <person name="Willems A."/>
        </authorList>
    </citation>
    <scope>NUCLEOTIDE SEQUENCE [LARGE SCALE GENOMIC DNA]</scope>
    <source>
        <strain evidence="2">STM 196</strain>
    </source>
</reference>
<sequence>MPKRLRQIRKVSALLREQVTRREYKRTVQTAVTENVPEAIVELLKKLDQVEQRKKPRRFVPSKF</sequence>
<gene>
    <name evidence="1" type="ORF">CU102_27620</name>
</gene>
<evidence type="ECO:0000313" key="2">
    <source>
        <dbReference type="Proteomes" id="UP000241444"/>
    </source>
</evidence>
<protein>
    <submittedName>
        <fullName evidence="1">Uncharacterized protein</fullName>
    </submittedName>
</protein>
<dbReference type="EMBL" id="PGGO01000043">
    <property type="protein sequence ID" value="PSH60791.1"/>
    <property type="molecule type" value="Genomic_DNA"/>
</dbReference>